<comment type="caution">
    <text evidence="1">The sequence shown here is derived from an EMBL/GenBank/DDBJ whole genome shotgun (WGS) entry which is preliminary data.</text>
</comment>
<dbReference type="EMBL" id="BQXS01010821">
    <property type="protein sequence ID" value="GKT34498.1"/>
    <property type="molecule type" value="Genomic_DNA"/>
</dbReference>
<keyword evidence="2" id="KW-1185">Reference proteome</keyword>
<sequence length="544" mass="60867">MDIPDSVIPFDIGVGKGEISFSDFNIESFTFFQDDEMIVDFIVPDSIELELFDAGLVMSVDYALKLTTFPYSSMAGSAVITLEGFDISAAIEAVVTSDTTDQSCGLDACGYLVDLAFTYLKVNIDKFHISYVGDVNPILELLTDILEDAMIPMFTEFLSSYAADLINGFLRPVNGDTYTYDPYPTFLELAIGGPISFSDLYGDMPFFFAHTMNDENDNPLTYIDPILLEYDPFWFPSFPDIYAGTDMAVFVSPGFVHAALYQQFTSNRATWEELNQFTATRTRIGCITEKDGCGTSGEYEADSALSFMFETDTYADLGIDELLACPGCNLEVSWGLSSPDLDPVIPEFMSIALDGFYLDYNDVYVTVRGVIPDSYSDKNDQYSQQQYSSRADTDPIAFEVSFIVSMTFKAILLSDHAYINTIQNFYSLNSISPVSSSLSVLPSDDITDDQITQWSALLKIITSIYLGDAFSNIFEHQFGYTVNIPIGFMFSCTWKEEEAYYNPDENWMAMSFQFDMCGCDCSQFKYQSRDPTTGMVYCVEDIVV</sequence>
<gene>
    <name evidence="1" type="ORF">ADUPG1_007843</name>
</gene>
<organism evidence="1 2">
    <name type="scientific">Aduncisulcus paluster</name>
    <dbReference type="NCBI Taxonomy" id="2918883"/>
    <lineage>
        <taxon>Eukaryota</taxon>
        <taxon>Metamonada</taxon>
        <taxon>Carpediemonas-like organisms</taxon>
        <taxon>Aduncisulcus</taxon>
    </lineage>
</organism>
<reference evidence="1" key="1">
    <citation type="submission" date="2022-03" db="EMBL/GenBank/DDBJ databases">
        <title>Draft genome sequence of Aduncisulcus paluster, a free-living microaerophilic Fornicata.</title>
        <authorList>
            <person name="Yuyama I."/>
            <person name="Kume K."/>
            <person name="Tamura T."/>
            <person name="Inagaki Y."/>
            <person name="Hashimoto T."/>
        </authorList>
    </citation>
    <scope>NUCLEOTIDE SEQUENCE</scope>
    <source>
        <strain evidence="1">NY0171</strain>
    </source>
</reference>
<dbReference type="Proteomes" id="UP001057375">
    <property type="component" value="Unassembled WGS sequence"/>
</dbReference>
<evidence type="ECO:0008006" key="3">
    <source>
        <dbReference type="Google" id="ProtNLM"/>
    </source>
</evidence>
<accession>A0ABQ5KSA7</accession>
<evidence type="ECO:0000313" key="1">
    <source>
        <dbReference type="EMBL" id="GKT34498.1"/>
    </source>
</evidence>
<evidence type="ECO:0000313" key="2">
    <source>
        <dbReference type="Proteomes" id="UP001057375"/>
    </source>
</evidence>
<proteinExistence type="predicted"/>
<name>A0ABQ5KSA7_9EUKA</name>
<protein>
    <recommendedName>
        <fullName evidence="3">Lipid-binding serum glycoprotein C-terminal domain-containing protein</fullName>
    </recommendedName>
</protein>
<dbReference type="Gene3D" id="3.15.10.10">
    <property type="entry name" value="Bactericidal permeability-increasing protein, domain 1"/>
    <property type="match status" value="1"/>
</dbReference>